<dbReference type="SFLD" id="SFLDF00027">
    <property type="entry name" value="p-type_atpase"/>
    <property type="match status" value="1"/>
</dbReference>
<evidence type="ECO:0000256" key="10">
    <source>
        <dbReference type="ARBA" id="ARBA00022796"/>
    </source>
</evidence>
<comment type="similarity">
    <text evidence="2 19">Belongs to the cation transport ATPase (P-type) (TC 3.A.3) family. Type IB subfamily.</text>
</comment>
<feature type="transmembrane region" description="Helical" evidence="19">
    <location>
        <begin position="157"/>
        <end position="174"/>
    </location>
</feature>
<feature type="transmembrane region" description="Helical" evidence="19">
    <location>
        <begin position="678"/>
        <end position="698"/>
    </location>
</feature>
<evidence type="ECO:0000256" key="7">
    <source>
        <dbReference type="ARBA" id="ARBA00022692"/>
    </source>
</evidence>
<evidence type="ECO:0000256" key="19">
    <source>
        <dbReference type="RuleBase" id="RU362081"/>
    </source>
</evidence>
<dbReference type="InterPro" id="IPR036412">
    <property type="entry name" value="HAD-like_sf"/>
</dbReference>
<dbReference type="CDD" id="cd02094">
    <property type="entry name" value="P-type_ATPase_Cu-like"/>
    <property type="match status" value="1"/>
</dbReference>
<dbReference type="NCBIfam" id="TIGR01494">
    <property type="entry name" value="ATPase_P-type"/>
    <property type="match status" value="1"/>
</dbReference>
<keyword evidence="8 19" id="KW-0479">Metal-binding</keyword>
<evidence type="ECO:0000256" key="8">
    <source>
        <dbReference type="ARBA" id="ARBA00022723"/>
    </source>
</evidence>
<dbReference type="OrthoDB" id="9807843at2"/>
<protein>
    <recommendedName>
        <fullName evidence="3">P-type Cu(+) transporter</fullName>
        <ecNumber evidence="3">7.2.2.8</ecNumber>
    </recommendedName>
</protein>
<accession>A0A0M1P9H5</accession>
<dbReference type="PRINTS" id="PR00119">
    <property type="entry name" value="CATATPASE"/>
</dbReference>
<evidence type="ECO:0000256" key="4">
    <source>
        <dbReference type="ARBA" id="ARBA00022448"/>
    </source>
</evidence>
<evidence type="ECO:0000256" key="5">
    <source>
        <dbReference type="ARBA" id="ARBA00022475"/>
    </source>
</evidence>
<dbReference type="RefSeq" id="WP_054403569.1">
    <property type="nucleotide sequence ID" value="NZ_LIUT01000001.1"/>
</dbReference>
<evidence type="ECO:0000313" key="22">
    <source>
        <dbReference type="Proteomes" id="UP000036932"/>
    </source>
</evidence>
<dbReference type="InterPro" id="IPR018303">
    <property type="entry name" value="ATPase_P-typ_P_site"/>
</dbReference>
<dbReference type="InterPro" id="IPR008250">
    <property type="entry name" value="ATPase_P-typ_transduc_dom_A_sf"/>
</dbReference>
<dbReference type="GO" id="GO:0016887">
    <property type="term" value="F:ATP hydrolysis activity"/>
    <property type="evidence" value="ECO:0007669"/>
    <property type="project" value="InterPro"/>
</dbReference>
<keyword evidence="10" id="KW-0187">Copper transport</keyword>
<comment type="catalytic activity">
    <reaction evidence="18">
        <text>Cu(+)(in) + ATP + H2O = Cu(+)(out) + ADP + phosphate + H(+)</text>
        <dbReference type="Rhea" id="RHEA:25792"/>
        <dbReference type="ChEBI" id="CHEBI:15377"/>
        <dbReference type="ChEBI" id="CHEBI:15378"/>
        <dbReference type="ChEBI" id="CHEBI:30616"/>
        <dbReference type="ChEBI" id="CHEBI:43474"/>
        <dbReference type="ChEBI" id="CHEBI:49552"/>
        <dbReference type="ChEBI" id="CHEBI:456216"/>
        <dbReference type="EC" id="7.2.2.8"/>
    </reaction>
</comment>
<dbReference type="PANTHER" id="PTHR43520:SF5">
    <property type="entry name" value="CATION-TRANSPORTING P-TYPE ATPASE-RELATED"/>
    <property type="match status" value="1"/>
</dbReference>
<dbReference type="Proteomes" id="UP000036932">
    <property type="component" value="Unassembled WGS sequence"/>
</dbReference>
<dbReference type="Gene3D" id="2.70.150.10">
    <property type="entry name" value="Calcium-transporting ATPase, cytoplasmic transduction domain A"/>
    <property type="match status" value="1"/>
</dbReference>
<comment type="subcellular location">
    <subcellularLocation>
        <location evidence="1">Cell membrane</location>
        <topology evidence="1">Multi-pass membrane protein</topology>
    </subcellularLocation>
</comment>
<keyword evidence="12" id="KW-0460">Magnesium</keyword>
<dbReference type="PATRIC" id="fig|1705565.3.peg.3595"/>
<keyword evidence="13" id="KW-1278">Translocase</keyword>
<dbReference type="PANTHER" id="PTHR43520">
    <property type="entry name" value="ATP7, ISOFORM B"/>
    <property type="match status" value="1"/>
</dbReference>
<keyword evidence="22" id="KW-1185">Reference proteome</keyword>
<dbReference type="InterPro" id="IPR044492">
    <property type="entry name" value="P_typ_ATPase_HD_dom"/>
</dbReference>
<feature type="transmembrane region" description="Helical" evidence="19">
    <location>
        <begin position="375"/>
        <end position="397"/>
    </location>
</feature>
<dbReference type="NCBIfam" id="TIGR01512">
    <property type="entry name" value="ATPase-IB2_Cd"/>
    <property type="match status" value="1"/>
</dbReference>
<dbReference type="PRINTS" id="PR00942">
    <property type="entry name" value="CUATPASEI"/>
</dbReference>
<keyword evidence="17 19" id="KW-0472">Membrane</keyword>
<keyword evidence="7 19" id="KW-0812">Transmembrane</keyword>
<feature type="domain" description="HMA" evidence="20">
    <location>
        <begin position="2"/>
        <end position="68"/>
    </location>
</feature>
<dbReference type="NCBIfam" id="TIGR01511">
    <property type="entry name" value="ATPase-IB1_Cu"/>
    <property type="match status" value="1"/>
</dbReference>
<evidence type="ECO:0000256" key="17">
    <source>
        <dbReference type="ARBA" id="ARBA00023136"/>
    </source>
</evidence>
<keyword evidence="16" id="KW-0406">Ion transport</keyword>
<keyword evidence="15" id="KW-0186">Copper</keyword>
<dbReference type="InterPro" id="IPR006121">
    <property type="entry name" value="HMA_dom"/>
</dbReference>
<dbReference type="SUPFAM" id="SSF56784">
    <property type="entry name" value="HAD-like"/>
    <property type="match status" value="1"/>
</dbReference>
<dbReference type="CDD" id="cd00371">
    <property type="entry name" value="HMA"/>
    <property type="match status" value="1"/>
</dbReference>
<dbReference type="AlphaFoldDB" id="A0A0M1P9H5"/>
<evidence type="ECO:0000256" key="3">
    <source>
        <dbReference type="ARBA" id="ARBA00012517"/>
    </source>
</evidence>
<dbReference type="PRINTS" id="PR00943">
    <property type="entry name" value="CUATPASE"/>
</dbReference>
<dbReference type="GO" id="GO:0005886">
    <property type="term" value="C:plasma membrane"/>
    <property type="evidence" value="ECO:0007669"/>
    <property type="project" value="UniProtKB-SubCell"/>
</dbReference>
<dbReference type="GO" id="GO:0055070">
    <property type="term" value="P:copper ion homeostasis"/>
    <property type="evidence" value="ECO:0007669"/>
    <property type="project" value="TreeGrafter"/>
</dbReference>
<evidence type="ECO:0000256" key="14">
    <source>
        <dbReference type="ARBA" id="ARBA00022989"/>
    </source>
</evidence>
<dbReference type="SUPFAM" id="SSF55008">
    <property type="entry name" value="HMA, heavy metal-associated domain"/>
    <property type="match status" value="1"/>
</dbReference>
<feature type="transmembrane region" description="Helical" evidence="19">
    <location>
        <begin position="123"/>
        <end position="145"/>
    </location>
</feature>
<name>A0A0M1P9H5_9BACL</name>
<dbReference type="Gene3D" id="3.40.50.1000">
    <property type="entry name" value="HAD superfamily/HAD-like"/>
    <property type="match status" value="1"/>
</dbReference>
<keyword evidence="5 19" id="KW-1003">Cell membrane</keyword>
<evidence type="ECO:0000256" key="12">
    <source>
        <dbReference type="ARBA" id="ARBA00022842"/>
    </source>
</evidence>
<dbReference type="EMBL" id="LIUT01000001">
    <property type="protein sequence ID" value="KOR90679.1"/>
    <property type="molecule type" value="Genomic_DNA"/>
</dbReference>
<evidence type="ECO:0000256" key="15">
    <source>
        <dbReference type="ARBA" id="ARBA00023008"/>
    </source>
</evidence>
<organism evidence="21 22">
    <name type="scientific">Paenibacillus solani</name>
    <dbReference type="NCBI Taxonomy" id="1705565"/>
    <lineage>
        <taxon>Bacteria</taxon>
        <taxon>Bacillati</taxon>
        <taxon>Bacillota</taxon>
        <taxon>Bacilli</taxon>
        <taxon>Bacillales</taxon>
        <taxon>Paenibacillaceae</taxon>
        <taxon>Paenibacillus</taxon>
    </lineage>
</organism>
<feature type="transmembrane region" description="Helical" evidence="19">
    <location>
        <begin position="704"/>
        <end position="722"/>
    </location>
</feature>
<proteinExistence type="inferred from homology"/>
<dbReference type="Gene3D" id="3.30.70.100">
    <property type="match status" value="1"/>
</dbReference>
<evidence type="ECO:0000313" key="21">
    <source>
        <dbReference type="EMBL" id="KOR90679.1"/>
    </source>
</evidence>
<dbReference type="InterPro" id="IPR036163">
    <property type="entry name" value="HMA_dom_sf"/>
</dbReference>
<evidence type="ECO:0000256" key="16">
    <source>
        <dbReference type="ARBA" id="ARBA00023065"/>
    </source>
</evidence>
<dbReference type="InterPro" id="IPR023298">
    <property type="entry name" value="ATPase_P-typ_TM_dom_sf"/>
</dbReference>
<feature type="transmembrane region" description="Helical" evidence="19">
    <location>
        <begin position="338"/>
        <end position="360"/>
    </location>
</feature>
<dbReference type="Gene3D" id="3.40.1110.10">
    <property type="entry name" value="Calcium-transporting ATPase, cytoplasmic domain N"/>
    <property type="match status" value="1"/>
</dbReference>
<evidence type="ECO:0000256" key="6">
    <source>
        <dbReference type="ARBA" id="ARBA00022553"/>
    </source>
</evidence>
<dbReference type="GO" id="GO:0005507">
    <property type="term" value="F:copper ion binding"/>
    <property type="evidence" value="ECO:0007669"/>
    <property type="project" value="TreeGrafter"/>
</dbReference>
<dbReference type="InterPro" id="IPR001757">
    <property type="entry name" value="P_typ_ATPase"/>
</dbReference>
<comment type="caution">
    <text evidence="21">The sequence shown here is derived from an EMBL/GenBank/DDBJ whole genome shotgun (WGS) entry which is preliminary data.</text>
</comment>
<dbReference type="PROSITE" id="PS00154">
    <property type="entry name" value="ATPASE_E1_E2"/>
    <property type="match status" value="1"/>
</dbReference>
<dbReference type="SUPFAM" id="SSF81665">
    <property type="entry name" value="Calcium ATPase, transmembrane domain M"/>
    <property type="match status" value="1"/>
</dbReference>
<dbReference type="InterPro" id="IPR023214">
    <property type="entry name" value="HAD_sf"/>
</dbReference>
<dbReference type="SUPFAM" id="SSF81653">
    <property type="entry name" value="Calcium ATPase, transduction domain A"/>
    <property type="match status" value="1"/>
</dbReference>
<evidence type="ECO:0000256" key="9">
    <source>
        <dbReference type="ARBA" id="ARBA00022741"/>
    </source>
</evidence>
<dbReference type="PROSITE" id="PS01047">
    <property type="entry name" value="HMA_1"/>
    <property type="match status" value="1"/>
</dbReference>
<dbReference type="Pfam" id="PF00122">
    <property type="entry name" value="E1-E2_ATPase"/>
    <property type="match status" value="1"/>
</dbReference>
<dbReference type="InterPro" id="IPR059000">
    <property type="entry name" value="ATPase_P-type_domA"/>
</dbReference>
<keyword evidence="11 19" id="KW-0067">ATP-binding</keyword>
<keyword evidence="9 19" id="KW-0547">Nucleotide-binding</keyword>
<reference evidence="22" key="1">
    <citation type="submission" date="2015-08" db="EMBL/GenBank/DDBJ databases">
        <title>Genome sequencing project for genomic taxonomy and phylogenomics of Bacillus-like bacteria.</title>
        <authorList>
            <person name="Liu B."/>
            <person name="Wang J."/>
            <person name="Zhu Y."/>
            <person name="Liu G."/>
            <person name="Chen Q."/>
            <person name="Chen Z."/>
            <person name="Lan J."/>
            <person name="Che J."/>
            <person name="Ge C."/>
            <person name="Shi H."/>
            <person name="Pan Z."/>
            <person name="Liu X."/>
        </authorList>
    </citation>
    <scope>NUCLEOTIDE SEQUENCE [LARGE SCALE GENOMIC DNA]</scope>
    <source>
        <strain evidence="22">FJAT-22460</strain>
    </source>
</reference>
<keyword evidence="4" id="KW-0813">Transport</keyword>
<evidence type="ECO:0000256" key="1">
    <source>
        <dbReference type="ARBA" id="ARBA00004651"/>
    </source>
</evidence>
<dbReference type="GO" id="GO:0005524">
    <property type="term" value="F:ATP binding"/>
    <property type="evidence" value="ECO:0007669"/>
    <property type="project" value="UniProtKB-UniRule"/>
</dbReference>
<evidence type="ECO:0000256" key="2">
    <source>
        <dbReference type="ARBA" id="ARBA00006024"/>
    </source>
</evidence>
<dbReference type="NCBIfam" id="TIGR01525">
    <property type="entry name" value="ATPase-IB_hvy"/>
    <property type="match status" value="1"/>
</dbReference>
<evidence type="ECO:0000256" key="18">
    <source>
        <dbReference type="ARBA" id="ARBA00049289"/>
    </source>
</evidence>
<dbReference type="Pfam" id="PF00702">
    <property type="entry name" value="Hydrolase"/>
    <property type="match status" value="1"/>
</dbReference>
<dbReference type="FunFam" id="3.30.70.100:FF:000005">
    <property type="entry name" value="Copper-exporting P-type ATPase A"/>
    <property type="match status" value="1"/>
</dbReference>
<dbReference type="GO" id="GO:0043682">
    <property type="term" value="F:P-type divalent copper transporter activity"/>
    <property type="evidence" value="ECO:0007669"/>
    <property type="project" value="TreeGrafter"/>
</dbReference>
<gene>
    <name evidence="21" type="ORF">AM231_08280</name>
</gene>
<evidence type="ECO:0000256" key="13">
    <source>
        <dbReference type="ARBA" id="ARBA00022967"/>
    </source>
</evidence>
<dbReference type="SFLD" id="SFLDG00002">
    <property type="entry name" value="C1.7:_P-type_atpase_like"/>
    <property type="match status" value="1"/>
</dbReference>
<feature type="transmembrane region" description="Helical" evidence="19">
    <location>
        <begin position="186"/>
        <end position="204"/>
    </location>
</feature>
<keyword evidence="14 19" id="KW-1133">Transmembrane helix</keyword>
<evidence type="ECO:0000259" key="20">
    <source>
        <dbReference type="PROSITE" id="PS50846"/>
    </source>
</evidence>
<dbReference type="SFLD" id="SFLDS00003">
    <property type="entry name" value="Haloacid_Dehalogenase"/>
    <property type="match status" value="1"/>
</dbReference>
<dbReference type="InterPro" id="IPR017969">
    <property type="entry name" value="Heavy-metal-associated_CS"/>
</dbReference>
<feature type="transmembrane region" description="Helical" evidence="19">
    <location>
        <begin position="89"/>
        <end position="111"/>
    </location>
</feature>
<sequence>MKLHQIHVTGMTCTACAARIEKVLRKLEGIQSVRVSLALSQATIHYEPKQIGLKSILEKIEKLGYGAHDRLSDPKEGNKAEIEAYRMRFISAACLSVPLIWAMMAHIPLWPAHWTPSLFMEPVFQWVLATVLQFGVGYPFYYGAYQALIHRTANMDTLVALSTSAAYFYSHFVMFESRHSLTHPTLYFDTIAMAMTAVLLGKWLETMAKGRALKQLSSLYALQVKRVRIARNQGEEWITADQVQIGDRIRVKQGEWISVDGYVQSGMADADESMLTGESTTVAKAREDRVYAGTRCLVGSLDIVADKNHAGTRLSQMIGLIETAQQGKPAIQRTVDRIAAYFVPLMIGCAVLTYAGWLWFSQASDAPETAMRHALSVLLIACPCALGLATPVSILIATGSSAQRGVLFKDGGSLEKLRRTNIILLDKTGTLTEGSPQVTAIHPADGSHKAYMLSISAALASQSAHPLAQAIVRAARDKQSIYSEAQNFLETAGRGMEGYVAGKRVVVGNRRWLLEQDIHFKDQPDQPGYTRLYIAVNDKFIGTLVLIDELKEDARKVVQALQRRAEVWMVTGDEEPAAAAVAIHAGIDQVKVRAGMLPEDKLTLIRELQQQGRSVAMVGDGINDAAALAAADVGMAMGGGTDAAKQAGDIVLIGNRLSHIIDAYTWSRQTMRNVHQNLLFALLYNTVTVPLAACGYLDPRIACMGMAASSVLVVANALRLQVSLKRTIKMGLTS</sequence>
<dbReference type="InterPro" id="IPR027256">
    <property type="entry name" value="P-typ_ATPase_IB"/>
</dbReference>
<dbReference type="Pfam" id="PF00403">
    <property type="entry name" value="HMA"/>
    <property type="match status" value="1"/>
</dbReference>
<keyword evidence="6" id="KW-0597">Phosphoprotein</keyword>
<dbReference type="InterPro" id="IPR023299">
    <property type="entry name" value="ATPase_P-typ_cyto_dom_N"/>
</dbReference>
<dbReference type="PROSITE" id="PS50846">
    <property type="entry name" value="HMA_2"/>
    <property type="match status" value="1"/>
</dbReference>
<evidence type="ECO:0000256" key="11">
    <source>
        <dbReference type="ARBA" id="ARBA00022840"/>
    </source>
</evidence>
<dbReference type="EC" id="7.2.2.8" evidence="3"/>
<dbReference type="GO" id="GO:0140581">
    <property type="term" value="F:P-type monovalent copper transporter activity"/>
    <property type="evidence" value="ECO:0007669"/>
    <property type="project" value="UniProtKB-EC"/>
</dbReference>